<protein>
    <submittedName>
        <fullName evidence="1">Uncharacterized protein</fullName>
    </submittedName>
</protein>
<dbReference type="AlphaFoldDB" id="A0A7J0F256"/>
<comment type="caution">
    <text evidence="1">The sequence shown here is derived from an EMBL/GenBank/DDBJ whole genome shotgun (WGS) entry which is preliminary data.</text>
</comment>
<gene>
    <name evidence="1" type="ORF">Acr_08g0006850</name>
</gene>
<evidence type="ECO:0000313" key="1">
    <source>
        <dbReference type="EMBL" id="GFY92289.1"/>
    </source>
</evidence>
<dbReference type="Proteomes" id="UP000585474">
    <property type="component" value="Unassembled WGS sequence"/>
</dbReference>
<sequence length="208" mass="23055">MSIGVISPMSVNIFLGDKFLTHCKGDSYQNYLKELEGFCKVVKPLGLVLYLHGKYSLISSKSFEQILLTAAFITASGRLPDIDWDFVEGLMQSGLWSPMKSYNAEGSNGSLEKVDWMRAEIVLEQGKSEILILANGSRHTKLASLTTRIWEGDLLFIEESVHGQTSFHPFTSSVKTSRQVAAQFLLAANRNHVGNCPRCLIHITTVTA</sequence>
<dbReference type="EMBL" id="BJWL01000008">
    <property type="protein sequence ID" value="GFY92289.1"/>
    <property type="molecule type" value="Genomic_DNA"/>
</dbReference>
<keyword evidence="2" id="KW-1185">Reference proteome</keyword>
<name>A0A7J0F256_9ERIC</name>
<organism evidence="1 2">
    <name type="scientific">Actinidia rufa</name>
    <dbReference type="NCBI Taxonomy" id="165716"/>
    <lineage>
        <taxon>Eukaryota</taxon>
        <taxon>Viridiplantae</taxon>
        <taxon>Streptophyta</taxon>
        <taxon>Embryophyta</taxon>
        <taxon>Tracheophyta</taxon>
        <taxon>Spermatophyta</taxon>
        <taxon>Magnoliopsida</taxon>
        <taxon>eudicotyledons</taxon>
        <taxon>Gunneridae</taxon>
        <taxon>Pentapetalae</taxon>
        <taxon>asterids</taxon>
        <taxon>Ericales</taxon>
        <taxon>Actinidiaceae</taxon>
        <taxon>Actinidia</taxon>
    </lineage>
</organism>
<proteinExistence type="predicted"/>
<accession>A0A7J0F256</accession>
<reference evidence="1 2" key="1">
    <citation type="submission" date="2019-07" db="EMBL/GenBank/DDBJ databases">
        <title>De Novo Assembly of kiwifruit Actinidia rufa.</title>
        <authorList>
            <person name="Sugita-Konishi S."/>
            <person name="Sato K."/>
            <person name="Mori E."/>
            <person name="Abe Y."/>
            <person name="Kisaki G."/>
            <person name="Hamano K."/>
            <person name="Suezawa K."/>
            <person name="Otani M."/>
            <person name="Fukuda T."/>
            <person name="Manabe T."/>
            <person name="Gomi K."/>
            <person name="Tabuchi M."/>
            <person name="Akimitsu K."/>
            <person name="Kataoka I."/>
        </authorList>
    </citation>
    <scope>NUCLEOTIDE SEQUENCE [LARGE SCALE GENOMIC DNA]</scope>
    <source>
        <strain evidence="2">cv. Fuchu</strain>
    </source>
</reference>
<evidence type="ECO:0000313" key="2">
    <source>
        <dbReference type="Proteomes" id="UP000585474"/>
    </source>
</evidence>